<sequence>MNQTRRSFLTLTAASAVALSAVPAAAQEAPVFSTFFGGAIRGYDPVAYFTEGRPVEGSGDFQSEWNGATWSFANAENKALFDADPEAYAPQYGGYCAWAVSQGYTASVDPNAWRIVDDKLYLNYSADIQSRWEQDIPGHIELANGHWPTLIQ</sequence>
<keyword evidence="4" id="KW-1185">Reference proteome</keyword>
<reference evidence="3 4" key="1">
    <citation type="submission" date="2018-03" db="EMBL/GenBank/DDBJ databases">
        <authorList>
            <person name="Keele B.F."/>
        </authorList>
    </citation>
    <scope>NUCLEOTIDE SEQUENCE [LARGE SCALE GENOMIC DNA]</scope>
    <source>
        <strain evidence="3 4">CeCT 8812</strain>
    </source>
</reference>
<gene>
    <name evidence="3" type="ORF">POI8812_00335</name>
</gene>
<dbReference type="Pfam" id="PF04945">
    <property type="entry name" value="YHS"/>
    <property type="match status" value="1"/>
</dbReference>
<evidence type="ECO:0000259" key="2">
    <source>
        <dbReference type="Pfam" id="PF04945"/>
    </source>
</evidence>
<name>A0A2R8A724_9RHOB</name>
<dbReference type="PROSITE" id="PS51318">
    <property type="entry name" value="TAT"/>
    <property type="match status" value="1"/>
</dbReference>
<feature type="signal peptide" evidence="1">
    <location>
        <begin position="1"/>
        <end position="26"/>
    </location>
</feature>
<proteinExistence type="predicted"/>
<dbReference type="InterPro" id="IPR006311">
    <property type="entry name" value="TAT_signal"/>
</dbReference>
<dbReference type="EMBL" id="OMKW01000001">
    <property type="protein sequence ID" value="SPF28037.1"/>
    <property type="molecule type" value="Genomic_DNA"/>
</dbReference>
<protein>
    <recommendedName>
        <fullName evidence="2">YHS domain-containing protein</fullName>
    </recommendedName>
</protein>
<evidence type="ECO:0000256" key="1">
    <source>
        <dbReference type="SAM" id="SignalP"/>
    </source>
</evidence>
<dbReference type="RefSeq" id="WP_108780776.1">
    <property type="nucleotide sequence ID" value="NZ_OMKW01000001.1"/>
</dbReference>
<dbReference type="OrthoDB" id="344729at2"/>
<organism evidence="3 4">
    <name type="scientific">Pontivivens insulae</name>
    <dbReference type="NCBI Taxonomy" id="1639689"/>
    <lineage>
        <taxon>Bacteria</taxon>
        <taxon>Pseudomonadati</taxon>
        <taxon>Pseudomonadota</taxon>
        <taxon>Alphaproteobacteria</taxon>
        <taxon>Rhodobacterales</taxon>
        <taxon>Paracoccaceae</taxon>
        <taxon>Pontivivens</taxon>
    </lineage>
</organism>
<evidence type="ECO:0000313" key="3">
    <source>
        <dbReference type="EMBL" id="SPF28037.1"/>
    </source>
</evidence>
<accession>A0A2R8A724</accession>
<dbReference type="InterPro" id="IPR007029">
    <property type="entry name" value="YHS_dom"/>
</dbReference>
<feature type="chain" id="PRO_5015316015" description="YHS domain-containing protein" evidence="1">
    <location>
        <begin position="27"/>
        <end position="152"/>
    </location>
</feature>
<keyword evidence="1" id="KW-0732">Signal</keyword>
<dbReference type="AlphaFoldDB" id="A0A2R8A724"/>
<evidence type="ECO:0000313" key="4">
    <source>
        <dbReference type="Proteomes" id="UP000244932"/>
    </source>
</evidence>
<feature type="domain" description="YHS" evidence="2">
    <location>
        <begin position="46"/>
        <end position="92"/>
    </location>
</feature>
<dbReference type="NCBIfam" id="NF041384">
    <property type="entry name" value="YHS_seleno_dom"/>
    <property type="match status" value="1"/>
</dbReference>
<dbReference type="Proteomes" id="UP000244932">
    <property type="component" value="Unassembled WGS sequence"/>
</dbReference>